<evidence type="ECO:0000313" key="1">
    <source>
        <dbReference type="EMBL" id="OIR24846.1"/>
    </source>
</evidence>
<reference evidence="2" key="1">
    <citation type="submission" date="2016-09" db="EMBL/GenBank/DDBJ databases">
        <title>Genome Sequence of Bathymodiolus thermophilus sulfur-oxidizing gill endosymbiont.</title>
        <authorList>
            <person name="Ponnudurai R."/>
            <person name="Kleiner M."/>
            <person name="Sayavedra L."/>
            <person name="Thuermer A."/>
            <person name="Felbeck H."/>
            <person name="Schlueter R."/>
            <person name="Schweder T."/>
            <person name="Markert S."/>
        </authorList>
    </citation>
    <scope>NUCLEOTIDE SEQUENCE [LARGE SCALE GENOMIC DNA]</scope>
    <source>
        <strain evidence="2">BAT/CrabSpa'14</strain>
    </source>
</reference>
<gene>
    <name evidence="1" type="ORF">BGC33_04660</name>
</gene>
<dbReference type="AlphaFoldDB" id="A0A1J5U7N3"/>
<proteinExistence type="predicted"/>
<evidence type="ECO:0000313" key="2">
    <source>
        <dbReference type="Proteomes" id="UP000182798"/>
    </source>
</evidence>
<dbReference type="RefSeq" id="WP_071564097.1">
    <property type="nucleotide sequence ID" value="NZ_MIQH01000503.1"/>
</dbReference>
<protein>
    <submittedName>
        <fullName evidence="1">Uncharacterized protein</fullName>
    </submittedName>
</protein>
<name>A0A1J5U7N3_9GAMM</name>
<accession>A0A1J5U7N3</accession>
<dbReference type="EMBL" id="MIQH01000503">
    <property type="protein sequence ID" value="OIR24846.1"/>
    <property type="molecule type" value="Genomic_DNA"/>
</dbReference>
<dbReference type="Proteomes" id="UP000182798">
    <property type="component" value="Unassembled WGS sequence"/>
</dbReference>
<organism evidence="1 2">
    <name type="scientific">Bathymodiolus thermophilus thioautotrophic gill symbiont</name>
    <dbReference type="NCBI Taxonomy" id="2360"/>
    <lineage>
        <taxon>Bacteria</taxon>
        <taxon>Pseudomonadati</taxon>
        <taxon>Pseudomonadota</taxon>
        <taxon>Gammaproteobacteria</taxon>
        <taxon>sulfur-oxidizing symbionts</taxon>
    </lineage>
</organism>
<sequence length="147" mass="16485">MRKKSIFKENCNDLAGFFSSIEIVVTKAKFPSPAISYTYPQLVTLCIENSKHAQLKNLVVATFKKISYTSSVISYTLPTISYTYPKLVTLHPQLVTLFPVISYTSSVISCTCCSIGATLKAKTVPILKLLKFFIKLVLKFKGRQYAR</sequence>
<comment type="caution">
    <text evidence="1">The sequence shown here is derived from an EMBL/GenBank/DDBJ whole genome shotgun (WGS) entry which is preliminary data.</text>
</comment>